<dbReference type="AlphaFoldDB" id="A0A0J6F8Q1"/>
<reference evidence="1 2" key="1">
    <citation type="submission" date="2007-06" db="EMBL/GenBank/DDBJ databases">
        <title>The Genome Sequence of Coccidioides posadasii RMSCC_3488.</title>
        <authorList>
            <consortium name="Coccidioides Genome Resources Consortium"/>
            <consortium name="The Broad Institute Genome Sequencing Platform"/>
            <person name="Henn M.R."/>
            <person name="Sykes S."/>
            <person name="Young S."/>
            <person name="Jaffe D."/>
            <person name="Berlin A."/>
            <person name="Alvarez P."/>
            <person name="Butler J."/>
            <person name="Gnerre S."/>
            <person name="Grabherr M."/>
            <person name="Mauceli E."/>
            <person name="Brockman W."/>
            <person name="Kodira C."/>
            <person name="Alvarado L."/>
            <person name="Zeng Q."/>
            <person name="Crawford M."/>
            <person name="Antoine C."/>
            <person name="Devon K."/>
            <person name="Galgiani J."/>
            <person name="Orsborn K."/>
            <person name="Lewis M.L."/>
            <person name="Nusbaum C."/>
            <person name="Galagan J."/>
            <person name="Birren B."/>
        </authorList>
    </citation>
    <scope>NUCLEOTIDE SEQUENCE [LARGE SCALE GENOMIC DNA]</scope>
    <source>
        <strain evidence="1 2">RMSCC 3488</strain>
    </source>
</reference>
<organism evidence="1 2">
    <name type="scientific">Coccidioides posadasii RMSCC 3488</name>
    <dbReference type="NCBI Taxonomy" id="454284"/>
    <lineage>
        <taxon>Eukaryota</taxon>
        <taxon>Fungi</taxon>
        <taxon>Dikarya</taxon>
        <taxon>Ascomycota</taxon>
        <taxon>Pezizomycotina</taxon>
        <taxon>Eurotiomycetes</taxon>
        <taxon>Eurotiomycetidae</taxon>
        <taxon>Onygenales</taxon>
        <taxon>Onygenaceae</taxon>
        <taxon>Coccidioides</taxon>
    </lineage>
</organism>
<name>A0A0J6F8Q1_COCPO</name>
<proteinExistence type="predicted"/>
<dbReference type="EMBL" id="DS268109">
    <property type="protein sequence ID" value="KMM65635.1"/>
    <property type="molecule type" value="Genomic_DNA"/>
</dbReference>
<reference evidence="2" key="2">
    <citation type="journal article" date="2009" name="Genome Res.">
        <title>Comparative genomic analyses of the human fungal pathogens Coccidioides and their relatives.</title>
        <authorList>
            <person name="Sharpton T.J."/>
            <person name="Stajich J.E."/>
            <person name="Rounsley S.D."/>
            <person name="Gardner M.J."/>
            <person name="Wortman J.R."/>
            <person name="Jordar V.S."/>
            <person name="Maiti R."/>
            <person name="Kodira C.D."/>
            <person name="Neafsey D.E."/>
            <person name="Zeng Q."/>
            <person name="Hung C.-Y."/>
            <person name="McMahan C."/>
            <person name="Muszewska A."/>
            <person name="Grynberg M."/>
            <person name="Mandel M.A."/>
            <person name="Kellner E.M."/>
            <person name="Barker B.M."/>
            <person name="Galgiani J.N."/>
            <person name="Orbach M.J."/>
            <person name="Kirkland T.N."/>
            <person name="Cole G.T."/>
            <person name="Henn M.R."/>
            <person name="Birren B.W."/>
            <person name="Taylor J.W."/>
        </authorList>
    </citation>
    <scope>NUCLEOTIDE SEQUENCE [LARGE SCALE GENOMIC DNA]</scope>
    <source>
        <strain evidence="2">RMSCC 3488</strain>
    </source>
</reference>
<dbReference type="Proteomes" id="UP000054567">
    <property type="component" value="Unassembled WGS sequence"/>
</dbReference>
<evidence type="ECO:0000313" key="1">
    <source>
        <dbReference type="EMBL" id="KMM65635.1"/>
    </source>
</evidence>
<gene>
    <name evidence="1" type="ORF">CPAG_01980</name>
</gene>
<accession>A0A0J6F8Q1</accession>
<evidence type="ECO:0000313" key="2">
    <source>
        <dbReference type="Proteomes" id="UP000054567"/>
    </source>
</evidence>
<protein>
    <submittedName>
        <fullName evidence="1">Uncharacterized protein</fullName>
    </submittedName>
</protein>
<reference evidence="2" key="3">
    <citation type="journal article" date="2010" name="Genome Res.">
        <title>Population genomic sequencing of Coccidioides fungi reveals recent hybridization and transposon control.</title>
        <authorList>
            <person name="Neafsey D.E."/>
            <person name="Barker B.M."/>
            <person name="Sharpton T.J."/>
            <person name="Stajich J.E."/>
            <person name="Park D.J."/>
            <person name="Whiston E."/>
            <person name="Hung C.-Y."/>
            <person name="McMahan C."/>
            <person name="White J."/>
            <person name="Sykes S."/>
            <person name="Heiman D."/>
            <person name="Young S."/>
            <person name="Zeng Q."/>
            <person name="Abouelleil A."/>
            <person name="Aftuck L."/>
            <person name="Bessette D."/>
            <person name="Brown A."/>
            <person name="FitzGerald M."/>
            <person name="Lui A."/>
            <person name="Macdonald J.P."/>
            <person name="Priest M."/>
            <person name="Orbach M.J."/>
            <person name="Galgiani J.N."/>
            <person name="Kirkland T.N."/>
            <person name="Cole G.T."/>
            <person name="Birren B.W."/>
            <person name="Henn M.R."/>
            <person name="Taylor J.W."/>
            <person name="Rounsley S.D."/>
        </authorList>
    </citation>
    <scope>NUCLEOTIDE SEQUENCE [LARGE SCALE GENOMIC DNA]</scope>
    <source>
        <strain evidence="2">RMSCC 3488</strain>
    </source>
</reference>
<dbReference type="VEuPathDB" id="FungiDB:CPAG_01980"/>
<sequence length="133" mass="14626">MRGGSSLRGRPTAVCQPSRIHFARRRSPRRSKPVESTLCPFALGSRRLEGPDCVEGQKDLNVESQGGLTSYMPSCFGNFWAGRSPIEPETTPYFTHWEAQAAYPGAASICKGAHLAGNYSMHPFAEPRARFLP</sequence>